<evidence type="ECO:0000256" key="1">
    <source>
        <dbReference type="ARBA" id="ARBA00006291"/>
    </source>
</evidence>
<organism evidence="11 12">
    <name type="scientific">Selenomonas sputigena</name>
    <dbReference type="NCBI Taxonomy" id="69823"/>
    <lineage>
        <taxon>Bacteria</taxon>
        <taxon>Bacillati</taxon>
        <taxon>Bacillota</taxon>
        <taxon>Negativicutes</taxon>
        <taxon>Selenomonadales</taxon>
        <taxon>Selenomonadaceae</taxon>
        <taxon>Selenomonas</taxon>
    </lineage>
</organism>
<feature type="domain" description="Septum formation inhibitor MinC N-terminal" evidence="10">
    <location>
        <begin position="6"/>
        <end position="73"/>
    </location>
</feature>
<dbReference type="NCBIfam" id="TIGR01222">
    <property type="entry name" value="minC"/>
    <property type="match status" value="1"/>
</dbReference>
<dbReference type="HAMAP" id="MF_00267">
    <property type="entry name" value="MinC"/>
    <property type="match status" value="1"/>
</dbReference>
<dbReference type="Pfam" id="PF03775">
    <property type="entry name" value="MinC_C"/>
    <property type="match status" value="1"/>
</dbReference>
<evidence type="ECO:0000256" key="4">
    <source>
        <dbReference type="ARBA" id="ARBA00023306"/>
    </source>
</evidence>
<dbReference type="Gene3D" id="3.30.160.540">
    <property type="match status" value="1"/>
</dbReference>
<evidence type="ECO:0000256" key="7">
    <source>
        <dbReference type="HAMAP-Rule" id="MF_00267"/>
    </source>
</evidence>
<dbReference type="SUPFAM" id="SSF63848">
    <property type="entry name" value="Cell-division inhibitor MinC, C-terminal domain"/>
    <property type="match status" value="1"/>
</dbReference>
<comment type="similarity">
    <text evidence="1 7">Belongs to the MinC family.</text>
</comment>
<evidence type="ECO:0000256" key="6">
    <source>
        <dbReference type="ARBA" id="ARBA00046874"/>
    </source>
</evidence>
<keyword evidence="2 7" id="KW-0132">Cell division</keyword>
<sequence>MEKEAVKFKGMKTGLLLVLDGNPEFSDVEREIRRKLESSALFFRRGTVIEWRTGLFSPKESLVLKKLFLQHGLYFREMKPESAAARILAGGGKSTFSGGVGKAENTGKAAAAGGKNSSDLPVRKPPAARLAPVPEAPGGAQDVQMLVVNRTLRGGQEVQSQGSVLILGNVNPGAQVIAGGSIDIRGTCRGIVHAGAYGDKSAFIIADHLMPVQIRIADVIAQSPEQYEKPERAEKALVRDGQIVIEPIER</sequence>
<dbReference type="RefSeq" id="WP_368846328.1">
    <property type="nucleotide sequence ID" value="NZ_CP194411.1"/>
</dbReference>
<feature type="compositionally biased region" description="Low complexity" evidence="8">
    <location>
        <begin position="105"/>
        <end position="115"/>
    </location>
</feature>
<dbReference type="EMBL" id="JARVLH010000002">
    <property type="protein sequence ID" value="MEX5284590.1"/>
    <property type="molecule type" value="Genomic_DNA"/>
</dbReference>
<keyword evidence="4 7" id="KW-0131">Cell cycle</keyword>
<feature type="domain" description="Septum formation inhibitor MinC C-terminal" evidence="9">
    <location>
        <begin position="147"/>
        <end position="246"/>
    </location>
</feature>
<dbReference type="InterPro" id="IPR013033">
    <property type="entry name" value="MinC"/>
</dbReference>
<reference evidence="11 12" key="1">
    <citation type="submission" date="2023-04" db="EMBL/GenBank/DDBJ databases">
        <title>Genome Sequence of Selenomonas sputigena ATCC 33150.</title>
        <authorList>
            <person name="Miller D.P."/>
            <person name="Anvari S."/>
            <person name="Polson S.W."/>
            <person name="Macdonald M."/>
            <person name="Mcdowell J.V."/>
        </authorList>
    </citation>
    <scope>NUCLEOTIDE SEQUENCE [LARGE SCALE GENOMIC DNA]</scope>
    <source>
        <strain evidence="11 12">ATCC 33150</strain>
    </source>
</reference>
<keyword evidence="12" id="KW-1185">Reference proteome</keyword>
<evidence type="ECO:0000256" key="5">
    <source>
        <dbReference type="ARBA" id="ARBA00025606"/>
    </source>
</evidence>
<dbReference type="Gene3D" id="2.160.20.70">
    <property type="match status" value="1"/>
</dbReference>
<dbReference type="InterPro" id="IPR007874">
    <property type="entry name" value="MinC_N"/>
</dbReference>
<comment type="caution">
    <text evidence="11">The sequence shown here is derived from an EMBL/GenBank/DDBJ whole genome shotgun (WGS) entry which is preliminary data.</text>
</comment>
<name>A0ABV3X466_9FIRM</name>
<evidence type="ECO:0000313" key="11">
    <source>
        <dbReference type="EMBL" id="MEX5284590.1"/>
    </source>
</evidence>
<gene>
    <name evidence="7 11" type="primary">minC</name>
    <name evidence="11" type="ORF">QCO44_02895</name>
</gene>
<dbReference type="InterPro" id="IPR036145">
    <property type="entry name" value="MinC_C_sf"/>
</dbReference>
<evidence type="ECO:0000256" key="2">
    <source>
        <dbReference type="ARBA" id="ARBA00022618"/>
    </source>
</evidence>
<evidence type="ECO:0000259" key="10">
    <source>
        <dbReference type="Pfam" id="PF05209"/>
    </source>
</evidence>
<dbReference type="PANTHER" id="PTHR34108">
    <property type="entry name" value="SEPTUM SITE-DETERMINING PROTEIN MINC"/>
    <property type="match status" value="1"/>
</dbReference>
<dbReference type="InterPro" id="IPR005526">
    <property type="entry name" value="Septum_form_inhib_MinC_C"/>
</dbReference>
<keyword evidence="3 7" id="KW-0717">Septation</keyword>
<evidence type="ECO:0000256" key="3">
    <source>
        <dbReference type="ARBA" id="ARBA00023210"/>
    </source>
</evidence>
<evidence type="ECO:0000259" key="9">
    <source>
        <dbReference type="Pfam" id="PF03775"/>
    </source>
</evidence>
<evidence type="ECO:0000256" key="8">
    <source>
        <dbReference type="SAM" id="MobiDB-lite"/>
    </source>
</evidence>
<dbReference type="PANTHER" id="PTHR34108:SF1">
    <property type="entry name" value="SEPTUM SITE-DETERMINING PROTEIN MINC"/>
    <property type="match status" value="1"/>
</dbReference>
<comment type="function">
    <text evidence="5 7">Cell division inhibitor that blocks the formation of polar Z ring septums. Rapidly oscillates between the poles of the cell to destabilize FtsZ filaments that have formed before they mature into polar Z rings. Prevents FtsZ polymerization.</text>
</comment>
<dbReference type="InterPro" id="IPR016098">
    <property type="entry name" value="CAP/MinC_C"/>
</dbReference>
<evidence type="ECO:0000313" key="12">
    <source>
        <dbReference type="Proteomes" id="UP001559623"/>
    </source>
</evidence>
<proteinExistence type="inferred from homology"/>
<comment type="subunit">
    <text evidence="6 7">Interacts with MinD and FtsZ.</text>
</comment>
<accession>A0ABV3X466</accession>
<feature type="region of interest" description="Disordered" evidence="8">
    <location>
        <begin position="105"/>
        <end position="136"/>
    </location>
</feature>
<dbReference type="Pfam" id="PF05209">
    <property type="entry name" value="MinC_N"/>
    <property type="match status" value="1"/>
</dbReference>
<dbReference type="Proteomes" id="UP001559623">
    <property type="component" value="Unassembled WGS sequence"/>
</dbReference>
<protein>
    <recommendedName>
        <fullName evidence="7">Probable septum site-determining protein MinC</fullName>
    </recommendedName>
</protein>